<dbReference type="GO" id="GO:0004074">
    <property type="term" value="F:biliverdin reductase [NAD(P)H] activity"/>
    <property type="evidence" value="ECO:0007669"/>
    <property type="project" value="TreeGrafter"/>
</dbReference>
<evidence type="ECO:0000256" key="1">
    <source>
        <dbReference type="ARBA" id="ARBA00038376"/>
    </source>
</evidence>
<dbReference type="PANTHER" id="PTHR43355:SF2">
    <property type="entry name" value="FLAVIN REDUCTASE (NADPH)"/>
    <property type="match status" value="1"/>
</dbReference>
<dbReference type="AlphaFoldDB" id="A0A9P4II36"/>
<dbReference type="PANTHER" id="PTHR43355">
    <property type="entry name" value="FLAVIN REDUCTASE (NADPH)"/>
    <property type="match status" value="1"/>
</dbReference>
<accession>A0A9P4II36</accession>
<evidence type="ECO:0000259" key="2">
    <source>
        <dbReference type="Pfam" id="PF13460"/>
    </source>
</evidence>
<protein>
    <recommendedName>
        <fullName evidence="2">NAD(P)-binding domain-containing protein</fullName>
    </recommendedName>
</protein>
<dbReference type="Gene3D" id="3.40.50.720">
    <property type="entry name" value="NAD(P)-binding Rossmann-like Domain"/>
    <property type="match status" value="1"/>
</dbReference>
<name>A0A9P4II36_9PEZI</name>
<dbReference type="SUPFAM" id="SSF51735">
    <property type="entry name" value="NAD(P)-binding Rossmann-fold domains"/>
    <property type="match status" value="1"/>
</dbReference>
<organism evidence="3 4">
    <name type="scientific">Rhizodiscina lignyota</name>
    <dbReference type="NCBI Taxonomy" id="1504668"/>
    <lineage>
        <taxon>Eukaryota</taxon>
        <taxon>Fungi</taxon>
        <taxon>Dikarya</taxon>
        <taxon>Ascomycota</taxon>
        <taxon>Pezizomycotina</taxon>
        <taxon>Dothideomycetes</taxon>
        <taxon>Pleosporomycetidae</taxon>
        <taxon>Aulographales</taxon>
        <taxon>Rhizodiscinaceae</taxon>
        <taxon>Rhizodiscina</taxon>
    </lineage>
</organism>
<dbReference type="InterPro" id="IPR016040">
    <property type="entry name" value="NAD(P)-bd_dom"/>
</dbReference>
<sequence>MSSQQTITFFGATGGCAGASLALCLKSNHHCVALVRTPDKLRKLLESKHDVPATILDSYLTVIQGNIKSEEDVKKTLTVTDALPDIILFGIGASPKLQMSLKAPATLDDPHVCAEGMKTVISALKDLQSQNIKLGPSGKKPLITTISTTGVSKIRDVPYSIYPVYHWLLSVPHIDKREMENVLVAAARESNSPISSFTIVRPTLLSDGAMKGLEKVKAGWVYPDDDDREGALTEAGPKMGYQISRGDVGTWIFERIIKGNGEWNGKCASLTY</sequence>
<evidence type="ECO:0000313" key="3">
    <source>
        <dbReference type="EMBL" id="KAF2101489.1"/>
    </source>
</evidence>
<evidence type="ECO:0000313" key="4">
    <source>
        <dbReference type="Proteomes" id="UP000799772"/>
    </source>
</evidence>
<dbReference type="OrthoDB" id="63935at2759"/>
<dbReference type="Proteomes" id="UP000799772">
    <property type="component" value="Unassembled WGS sequence"/>
</dbReference>
<dbReference type="GO" id="GO:0042602">
    <property type="term" value="F:riboflavin reductase (NADPH) activity"/>
    <property type="evidence" value="ECO:0007669"/>
    <property type="project" value="TreeGrafter"/>
</dbReference>
<dbReference type="InterPro" id="IPR051606">
    <property type="entry name" value="Polyketide_Oxido-like"/>
</dbReference>
<dbReference type="InterPro" id="IPR036291">
    <property type="entry name" value="NAD(P)-bd_dom_sf"/>
</dbReference>
<gene>
    <name evidence="3" type="ORF">NA57DRAFT_72929</name>
</gene>
<proteinExistence type="inferred from homology"/>
<comment type="similarity">
    <text evidence="1">Belongs to the avfA family.</text>
</comment>
<reference evidence="3" key="1">
    <citation type="journal article" date="2020" name="Stud. Mycol.">
        <title>101 Dothideomycetes genomes: a test case for predicting lifestyles and emergence of pathogens.</title>
        <authorList>
            <person name="Haridas S."/>
            <person name="Albert R."/>
            <person name="Binder M."/>
            <person name="Bloem J."/>
            <person name="Labutti K."/>
            <person name="Salamov A."/>
            <person name="Andreopoulos B."/>
            <person name="Baker S."/>
            <person name="Barry K."/>
            <person name="Bills G."/>
            <person name="Bluhm B."/>
            <person name="Cannon C."/>
            <person name="Castanera R."/>
            <person name="Culley D."/>
            <person name="Daum C."/>
            <person name="Ezra D."/>
            <person name="Gonzalez J."/>
            <person name="Henrissat B."/>
            <person name="Kuo A."/>
            <person name="Liang C."/>
            <person name="Lipzen A."/>
            <person name="Lutzoni F."/>
            <person name="Magnuson J."/>
            <person name="Mondo S."/>
            <person name="Nolan M."/>
            <person name="Ohm R."/>
            <person name="Pangilinan J."/>
            <person name="Park H.-J."/>
            <person name="Ramirez L."/>
            <person name="Alfaro M."/>
            <person name="Sun H."/>
            <person name="Tritt A."/>
            <person name="Yoshinaga Y."/>
            <person name="Zwiers L.-H."/>
            <person name="Turgeon B."/>
            <person name="Goodwin S."/>
            <person name="Spatafora J."/>
            <person name="Crous P."/>
            <person name="Grigoriev I."/>
        </authorList>
    </citation>
    <scope>NUCLEOTIDE SEQUENCE</scope>
    <source>
        <strain evidence="3">CBS 133067</strain>
    </source>
</reference>
<feature type="domain" description="NAD(P)-binding" evidence="2">
    <location>
        <begin position="11"/>
        <end position="253"/>
    </location>
</feature>
<dbReference type="Pfam" id="PF13460">
    <property type="entry name" value="NAD_binding_10"/>
    <property type="match status" value="1"/>
</dbReference>
<dbReference type="EMBL" id="ML978123">
    <property type="protein sequence ID" value="KAF2101489.1"/>
    <property type="molecule type" value="Genomic_DNA"/>
</dbReference>
<comment type="caution">
    <text evidence="3">The sequence shown here is derived from an EMBL/GenBank/DDBJ whole genome shotgun (WGS) entry which is preliminary data.</text>
</comment>
<keyword evidence="4" id="KW-1185">Reference proteome</keyword>